<feature type="transmembrane region" description="Helical" evidence="12">
    <location>
        <begin position="82"/>
        <end position="100"/>
    </location>
</feature>
<dbReference type="Pfam" id="PF03151">
    <property type="entry name" value="TPT"/>
    <property type="match status" value="1"/>
</dbReference>
<feature type="transmembrane region" description="Helical" evidence="12">
    <location>
        <begin position="50"/>
        <end position="70"/>
    </location>
</feature>
<dbReference type="Proteomes" id="UP000596661">
    <property type="component" value="Chromosome 1"/>
</dbReference>
<evidence type="ECO:0000256" key="6">
    <source>
        <dbReference type="ARBA" id="ARBA00023065"/>
    </source>
</evidence>
<evidence type="ECO:0000256" key="9">
    <source>
        <dbReference type="ARBA" id="ARBA00023214"/>
    </source>
</evidence>
<evidence type="ECO:0000256" key="1">
    <source>
        <dbReference type="ARBA" id="ARBA00004141"/>
    </source>
</evidence>
<dbReference type="GO" id="GO:0005254">
    <property type="term" value="F:chloride channel activity"/>
    <property type="evidence" value="ECO:0007669"/>
    <property type="project" value="UniProtKB-UniRule"/>
</dbReference>
<comment type="subcellular location">
    <subcellularLocation>
        <location evidence="1 12">Membrane</location>
        <topology evidence="1 12">Multi-pass membrane protein</topology>
    </subcellularLocation>
</comment>
<dbReference type="Pfam" id="PF00571">
    <property type="entry name" value="CBS"/>
    <property type="match status" value="1"/>
</dbReference>
<organism evidence="15 16">
    <name type="scientific">Cannabis sativa</name>
    <name type="common">Hemp</name>
    <name type="synonym">Marijuana</name>
    <dbReference type="NCBI Taxonomy" id="3483"/>
    <lineage>
        <taxon>Eukaryota</taxon>
        <taxon>Viridiplantae</taxon>
        <taxon>Streptophyta</taxon>
        <taxon>Embryophyta</taxon>
        <taxon>Tracheophyta</taxon>
        <taxon>Spermatophyta</taxon>
        <taxon>Magnoliopsida</taxon>
        <taxon>eudicotyledons</taxon>
        <taxon>Gunneridae</taxon>
        <taxon>Pentapetalae</taxon>
        <taxon>rosids</taxon>
        <taxon>fabids</taxon>
        <taxon>Rosales</taxon>
        <taxon>Cannabaceae</taxon>
        <taxon>Cannabis</taxon>
    </lineage>
</organism>
<dbReference type="InterPro" id="IPR014743">
    <property type="entry name" value="Cl-channel_core"/>
</dbReference>
<evidence type="ECO:0000256" key="10">
    <source>
        <dbReference type="ARBA" id="ARBA00023303"/>
    </source>
</evidence>
<feature type="transmembrane region" description="Helical" evidence="12">
    <location>
        <begin position="451"/>
        <end position="475"/>
    </location>
</feature>
<feature type="region of interest" description="Disordered" evidence="13">
    <location>
        <begin position="732"/>
        <end position="758"/>
    </location>
</feature>
<dbReference type="InterPro" id="IPR004853">
    <property type="entry name" value="Sugar_P_trans_dom"/>
</dbReference>
<dbReference type="PROSITE" id="PS51371">
    <property type="entry name" value="CBS"/>
    <property type="match status" value="1"/>
</dbReference>
<evidence type="ECO:0000259" key="14">
    <source>
        <dbReference type="PROSITE" id="PS51371"/>
    </source>
</evidence>
<dbReference type="InterPro" id="IPR000644">
    <property type="entry name" value="CBS_dom"/>
</dbReference>
<dbReference type="SUPFAM" id="SSF81340">
    <property type="entry name" value="Clc chloride channel"/>
    <property type="match status" value="1"/>
</dbReference>
<evidence type="ECO:0000256" key="2">
    <source>
        <dbReference type="ARBA" id="ARBA00009476"/>
    </source>
</evidence>
<dbReference type="SMART" id="SM00116">
    <property type="entry name" value="CBS"/>
    <property type="match status" value="2"/>
</dbReference>
<dbReference type="OMA" id="ESPPYFN"/>
<keyword evidence="6 12" id="KW-0406">Ion transport</keyword>
<dbReference type="InterPro" id="IPR050368">
    <property type="entry name" value="ClC-type_chloride_channel"/>
</dbReference>
<name>A0A803NH59_CANSA</name>
<evidence type="ECO:0000256" key="12">
    <source>
        <dbReference type="RuleBase" id="RU361221"/>
    </source>
</evidence>
<keyword evidence="4 12" id="KW-0812">Transmembrane</keyword>
<keyword evidence="7 12" id="KW-0472">Membrane</keyword>
<keyword evidence="3 12" id="KW-0813">Transport</keyword>
<proteinExistence type="inferred from homology"/>
<feature type="domain" description="CBS" evidence="14">
    <location>
        <begin position="806"/>
        <end position="862"/>
    </location>
</feature>
<evidence type="ECO:0000256" key="7">
    <source>
        <dbReference type="ARBA" id="ARBA00023136"/>
    </source>
</evidence>
<reference evidence="15" key="1">
    <citation type="submission" date="2018-11" db="EMBL/GenBank/DDBJ databases">
        <authorList>
            <person name="Grassa J C."/>
        </authorList>
    </citation>
    <scope>NUCLEOTIDE SEQUENCE [LARGE SCALE GENOMIC DNA]</scope>
</reference>
<protein>
    <recommendedName>
        <fullName evidence="12">Chloride channel protein</fullName>
    </recommendedName>
</protein>
<keyword evidence="11" id="KW-0129">CBS domain</keyword>
<evidence type="ECO:0000256" key="4">
    <source>
        <dbReference type="ARBA" id="ARBA00022692"/>
    </source>
</evidence>
<evidence type="ECO:0000313" key="15">
    <source>
        <dbReference type="EnsemblPlants" id="cds.evm.model.01.146"/>
    </source>
</evidence>
<dbReference type="PANTHER" id="PTHR43427:SF6">
    <property type="entry name" value="CHLORIDE CHANNEL PROTEIN CLC-E"/>
    <property type="match status" value="1"/>
</dbReference>
<keyword evidence="9 12" id="KW-0868">Chloride</keyword>
<dbReference type="EnsemblPlants" id="evm.model.01.146">
    <property type="protein sequence ID" value="cds.evm.model.01.146"/>
    <property type="gene ID" value="evm.TU.01.146"/>
</dbReference>
<dbReference type="InterPro" id="IPR037185">
    <property type="entry name" value="EmrE-like"/>
</dbReference>
<feature type="transmembrane region" description="Helical" evidence="12">
    <location>
        <begin position="106"/>
        <end position="126"/>
    </location>
</feature>
<reference evidence="15" key="2">
    <citation type="submission" date="2021-03" db="UniProtKB">
        <authorList>
            <consortium name="EnsemblPlants"/>
        </authorList>
    </citation>
    <scope>IDENTIFICATION</scope>
</reference>
<keyword evidence="5 12" id="KW-1133">Transmembrane helix</keyword>
<evidence type="ECO:0000256" key="3">
    <source>
        <dbReference type="ARBA" id="ARBA00022448"/>
    </source>
</evidence>
<dbReference type="CDD" id="cd04592">
    <property type="entry name" value="CBS_pair_voltage-gated_CLC_euk_bac"/>
    <property type="match status" value="1"/>
</dbReference>
<evidence type="ECO:0000313" key="16">
    <source>
        <dbReference type="Proteomes" id="UP000596661"/>
    </source>
</evidence>
<dbReference type="Gramene" id="evm.model.01.146">
    <property type="protein sequence ID" value="cds.evm.model.01.146"/>
    <property type="gene ID" value="evm.TU.01.146"/>
</dbReference>
<keyword evidence="10" id="KW-0407">Ion channel</keyword>
<evidence type="ECO:0000256" key="8">
    <source>
        <dbReference type="ARBA" id="ARBA00023173"/>
    </source>
</evidence>
<dbReference type="Gene3D" id="3.10.580.10">
    <property type="entry name" value="CBS-domain"/>
    <property type="match status" value="1"/>
</dbReference>
<accession>A0A803NH59</accession>
<dbReference type="Gene3D" id="1.10.3080.10">
    <property type="entry name" value="Clc chloride channel"/>
    <property type="match status" value="1"/>
</dbReference>
<dbReference type="InterPro" id="IPR046342">
    <property type="entry name" value="CBS_dom_sf"/>
</dbReference>
<feature type="transmembrane region" description="Helical" evidence="12">
    <location>
        <begin position="20"/>
        <end position="38"/>
    </location>
</feature>
<feature type="transmembrane region" description="Helical" evidence="12">
    <location>
        <begin position="680"/>
        <end position="705"/>
    </location>
</feature>
<keyword evidence="16" id="KW-1185">Reference proteome</keyword>
<dbReference type="PANTHER" id="PTHR43427">
    <property type="entry name" value="CHLORIDE CHANNEL PROTEIN CLC-E"/>
    <property type="match status" value="1"/>
</dbReference>
<dbReference type="GO" id="GO:0009535">
    <property type="term" value="C:chloroplast thylakoid membrane"/>
    <property type="evidence" value="ECO:0007669"/>
    <property type="project" value="TreeGrafter"/>
</dbReference>
<dbReference type="AlphaFoldDB" id="A0A803NH59"/>
<dbReference type="Pfam" id="PF00654">
    <property type="entry name" value="Voltage_CLC"/>
    <property type="match status" value="1"/>
</dbReference>
<dbReference type="GO" id="GO:0034707">
    <property type="term" value="C:chloride channel complex"/>
    <property type="evidence" value="ECO:0007669"/>
    <property type="project" value="UniProtKB-KW"/>
</dbReference>
<feature type="transmembrane region" description="Helical" evidence="12">
    <location>
        <begin position="223"/>
        <end position="245"/>
    </location>
</feature>
<feature type="transmembrane region" description="Helical" evidence="12">
    <location>
        <begin position="569"/>
        <end position="594"/>
    </location>
</feature>
<dbReference type="FunFam" id="3.10.580.10:FF:000066">
    <property type="entry name" value="Chloride channel protein"/>
    <property type="match status" value="1"/>
</dbReference>
<dbReference type="SUPFAM" id="SSF54631">
    <property type="entry name" value="CBS-domain pair"/>
    <property type="match status" value="1"/>
</dbReference>
<evidence type="ECO:0000256" key="13">
    <source>
        <dbReference type="SAM" id="MobiDB-lite"/>
    </source>
</evidence>
<dbReference type="CDD" id="cd00400">
    <property type="entry name" value="Voltage_gated_ClC"/>
    <property type="match status" value="1"/>
</dbReference>
<dbReference type="SUPFAM" id="SSF103481">
    <property type="entry name" value="Multidrug resistance efflux transporter EmrE"/>
    <property type="match status" value="1"/>
</dbReference>
<sequence>MCTNNNNKGENKKSNKFEVCNFGAWAMNVVSSVGIIMANKELMAPQATTLTGFHFTVTSLVGLVSNAAGYSSSKHAIPLWELVLFSVVANASIAGMNFSLMLNSVGFYQISKLSMIPVVCIMEWILNGKHYSTKVKMAVAVVVIGVGVCTVTDVRINAKGLLCACVAVFSTSLQQITIGTLQKKYSIGSFELLSKTAPIQAISLLILGPFIDYCLTGKSITSYKFSLGAFIFILVSCSLAVFCNISQYLCIGRFSATSFQVLGHMKTVCVLTLGWLLFDLEMTMKNILGMVLAIVGMIIYSWAMEADKQAAASAKSLSIMKEEEDMKLLVHEIRDLFWDGQPHRGASWVREEPIQDIWKRVVLVPASGGLIVGVLNEIRNALVDDGDELPSSVWNGVKAVSRPFLKAVAACVTLGTGNSLGPEGPSVEIGTSIAKGVGNVFDKSSNKKLSLVAAGSAAGIASGFNAAVAGCFFAVESVLWPSPTNPSSLTLTNTTSMVILSAVIASVVSEVGLGSEPAFTVPEFDFRSPTELPLYLLLGVLCGLVSLALSKCTSYLMAIADDIRGVPKILFPPLGGLTVGLIALGYPEILYWGFENVDILLESRPFVKGLSADLLVQLVAVKIFTTSLCRASGLVGGYYAPSLFIGAATGMAYGKIVSSVVNQPNPVIDLSILEVASPQAYGLVGMAATLAGVCQVPLTAVLLLFELTQDYRIVLPLLGTVGLSSWVTSRQSRRRDVQGKRKPKPKQEQSPNMLPFSASGLPSNYALMKKEDTTSDLCEIESSLCIEDSDTETENLETKICVSEAMRTRYVTVMMNTLLTEALTLMLMEKQPCAMIVDNDNILIGLLTLKDIQDFSKYAKTRSRISKEVLVSEMCSLDGGNCRVPWAATPSMDLLYVQMIMNKRGIDEVPVVNEQFEDHRGHLVGLLDRECISLTQRALATREYLC</sequence>
<dbReference type="PRINTS" id="PR00762">
    <property type="entry name" value="CLCHANNEL"/>
</dbReference>
<evidence type="ECO:0000256" key="11">
    <source>
        <dbReference type="PROSITE-ProRule" id="PRU00703"/>
    </source>
</evidence>
<dbReference type="EMBL" id="UZAU01000006">
    <property type="status" value="NOT_ANNOTATED_CDS"/>
    <property type="molecule type" value="Genomic_DNA"/>
</dbReference>
<evidence type="ECO:0000256" key="5">
    <source>
        <dbReference type="ARBA" id="ARBA00022989"/>
    </source>
</evidence>
<keyword evidence="8" id="KW-0869">Chloride channel</keyword>
<comment type="similarity">
    <text evidence="2 12">Belongs to the chloride channel (TC 2.A.49) family.</text>
</comment>
<feature type="transmembrane region" description="Helical" evidence="12">
    <location>
        <begin position="192"/>
        <end position="211"/>
    </location>
</feature>
<feature type="transmembrane region" description="Helical" evidence="12">
    <location>
        <begin position="534"/>
        <end position="557"/>
    </location>
</feature>
<feature type="transmembrane region" description="Helical" evidence="12">
    <location>
        <begin position="284"/>
        <end position="303"/>
    </location>
</feature>
<dbReference type="InterPro" id="IPR001807">
    <property type="entry name" value="ClC"/>
</dbReference>
<feature type="transmembrane region" description="Helical" evidence="12">
    <location>
        <begin position="495"/>
        <end position="513"/>
    </location>
</feature>